<evidence type="ECO:0000313" key="2">
    <source>
        <dbReference type="EMBL" id="MBB6679192.1"/>
    </source>
</evidence>
<feature type="transmembrane region" description="Helical" evidence="1">
    <location>
        <begin position="14"/>
        <end position="37"/>
    </location>
</feature>
<sequence length="182" mass="19657">MPWSADDVLLRKTIVLSIFASIAVVLGIAESMIPFAVAVPGAKLGLGNMMVLTCLYYFNARDSLGLILLKTVITAFLLGSFSTFLFSLMGALGSFVVMYAMLRLGRGSFSLLGISVMGGVAHNVGQLFAASMVLGTTRIFYYLPFLLAAGAATGIFVGMSAKQLIAALQRIEWFRRREWARP</sequence>
<dbReference type="InterPro" id="IPR010898">
    <property type="entry name" value="Hpre_diP_synth_I"/>
</dbReference>
<dbReference type="InterPro" id="IPR014535">
    <property type="entry name" value="Hpre_diP_synt_I"/>
</dbReference>
<comment type="caution">
    <text evidence="2">The sequence shown here is derived from an EMBL/GenBank/DDBJ whole genome shotgun (WGS) entry which is preliminary data.</text>
</comment>
<feature type="transmembrane region" description="Helical" evidence="1">
    <location>
        <begin position="72"/>
        <end position="102"/>
    </location>
</feature>
<feature type="transmembrane region" description="Helical" evidence="1">
    <location>
        <begin position="139"/>
        <end position="161"/>
    </location>
</feature>
<feature type="transmembrane region" description="Helical" evidence="1">
    <location>
        <begin position="109"/>
        <end position="133"/>
    </location>
</feature>
<accession>A0A841TDT5</accession>
<dbReference type="Gene3D" id="1.10.1760.20">
    <property type="match status" value="1"/>
</dbReference>
<dbReference type="Proteomes" id="UP000574133">
    <property type="component" value="Unassembled WGS sequence"/>
</dbReference>
<dbReference type="RefSeq" id="WP_185180459.1">
    <property type="nucleotide sequence ID" value="NZ_CBCSEP010000046.1"/>
</dbReference>
<evidence type="ECO:0000313" key="3">
    <source>
        <dbReference type="Proteomes" id="UP000574133"/>
    </source>
</evidence>
<name>A0A841TDT5_9BACL</name>
<dbReference type="Pfam" id="PF07456">
    <property type="entry name" value="Hpre_diP_synt_I"/>
    <property type="match status" value="1"/>
</dbReference>
<keyword evidence="1" id="KW-1133">Transmembrane helix</keyword>
<evidence type="ECO:0000256" key="1">
    <source>
        <dbReference type="SAM" id="Phobius"/>
    </source>
</evidence>
<dbReference type="AlphaFoldDB" id="A0A841TDT5"/>
<gene>
    <name evidence="2" type="ORF">H4Q31_18025</name>
</gene>
<feature type="transmembrane region" description="Helical" evidence="1">
    <location>
        <begin position="44"/>
        <end position="60"/>
    </location>
</feature>
<organism evidence="2 3">
    <name type="scientific">Cohnella lubricantis</name>
    <dbReference type="NCBI Taxonomy" id="2163172"/>
    <lineage>
        <taxon>Bacteria</taxon>
        <taxon>Bacillati</taxon>
        <taxon>Bacillota</taxon>
        <taxon>Bacilli</taxon>
        <taxon>Bacillales</taxon>
        <taxon>Paenibacillaceae</taxon>
        <taxon>Cohnella</taxon>
    </lineage>
</organism>
<keyword evidence="1" id="KW-0472">Membrane</keyword>
<proteinExistence type="predicted"/>
<protein>
    <submittedName>
        <fullName evidence="2">Gx transporter family protein</fullName>
    </submittedName>
</protein>
<keyword evidence="1" id="KW-0812">Transmembrane</keyword>
<dbReference type="EMBL" id="JACJVN010000075">
    <property type="protein sequence ID" value="MBB6679192.1"/>
    <property type="molecule type" value="Genomic_DNA"/>
</dbReference>
<reference evidence="2 3" key="1">
    <citation type="submission" date="2020-08" db="EMBL/GenBank/DDBJ databases">
        <title>Cohnella phylogeny.</title>
        <authorList>
            <person name="Dunlap C."/>
        </authorList>
    </citation>
    <scope>NUCLEOTIDE SEQUENCE [LARGE SCALE GENOMIC DNA]</scope>
    <source>
        <strain evidence="2 3">DSM 103658</strain>
    </source>
</reference>
<dbReference type="PIRSF" id="PIRSF027391">
    <property type="entry name" value="Hpre_diP_synt_I"/>
    <property type="match status" value="1"/>
</dbReference>
<keyword evidence="3" id="KW-1185">Reference proteome</keyword>